<dbReference type="PROSITE" id="PS50048">
    <property type="entry name" value="ZN2_CY6_FUNGAL_2"/>
    <property type="match status" value="1"/>
</dbReference>
<sequence length="718" mass="80070">MVASRKMSNMPLNSPRASSDIDGMSPQTSVPLEPQDLHPLNMGMERRKRTRTGCVNCSRRRRKCDEAKPTCTGCKRRGDECQWRMLGAFRDSNTKVLESDHPSMSQGVAASKNKRQGIFKILNSVPKTSRAKSAPKKQGHGASEPVHEPSPPLYLDTSATPVPVCATENTPDPTTPSLTNEIRSPNPAPNLGLSPPYSSDTSSHLSQKSIQNNSPGHTGCMINGHYVGPHAVSPQPDYPPTIQCDSNTLPQSRDDSSQIHNSSPEYMIDGLNGLGGLTQSAPFHSSLTGSYQTVPSPLFGHNIFSDPADLVNDVFLPGSAYEALHTALRNRQLWTALPDIPNRRSSQDSIPPVHSPVEFGTAGTISRTERQSRTLEYSRRFELSAEREHILWGNYLNEICSWLDMFDNHRHFASTFPQMAKSSTHLRYSILALSARQLERQQNRKSQSESLYLYQEAIHLLLPELECKTTPVIASCVILCVLEMLSCNPKEWRRHLDGCAYLIQSAGINGFSGKEEQALFWCFARMDVCGGLISEEETIIPIHNWRPMDMSYNEAAQTFISSAKTNSDTYANYTVYLVARTLNVLFGCASKMSHPCTSCQSVPNDDSDPYVDRWADSFERVEEWYGNRPAQMKSIFSVAASEREGLDRAFPIALYGNGAAISGNQMYHVAALLLLQRKPKTLTLSKRDRFFGMLDKYVQYPHPTVIMMSTWIKFESST</sequence>
<keyword evidence="4" id="KW-0804">Transcription</keyword>
<feature type="region of interest" description="Disordered" evidence="6">
    <location>
        <begin position="123"/>
        <end position="273"/>
    </location>
</feature>
<dbReference type="AlphaFoldDB" id="A0A0M9WA22"/>
<feature type="domain" description="Zn(2)-C6 fungal-type" evidence="7">
    <location>
        <begin position="53"/>
        <end position="83"/>
    </location>
</feature>
<dbReference type="Proteomes" id="UP000037696">
    <property type="component" value="Unassembled WGS sequence"/>
</dbReference>
<comment type="subcellular location">
    <subcellularLocation>
        <location evidence="1">Nucleus</location>
    </subcellularLocation>
</comment>
<evidence type="ECO:0000256" key="5">
    <source>
        <dbReference type="ARBA" id="ARBA00023242"/>
    </source>
</evidence>
<feature type="compositionally biased region" description="Polar residues" evidence="6">
    <location>
        <begin position="1"/>
        <end position="17"/>
    </location>
</feature>
<evidence type="ECO:0000256" key="6">
    <source>
        <dbReference type="SAM" id="MobiDB-lite"/>
    </source>
</evidence>
<dbReference type="PANTHER" id="PTHR37534">
    <property type="entry name" value="TRANSCRIPTIONAL ACTIVATOR PROTEIN UGA3"/>
    <property type="match status" value="1"/>
</dbReference>
<reference evidence="8 9" key="1">
    <citation type="submission" date="2015-08" db="EMBL/GenBank/DDBJ databases">
        <title>Genome sequencing of Penicillium nordicum.</title>
        <authorList>
            <person name="Nguyen H.D."/>
            <person name="Seifert K.A."/>
        </authorList>
    </citation>
    <scope>NUCLEOTIDE SEQUENCE [LARGE SCALE GENOMIC DNA]</scope>
    <source>
        <strain evidence="8 9">DAOMC 185683</strain>
    </source>
</reference>
<dbReference type="GO" id="GO:0045944">
    <property type="term" value="P:positive regulation of transcription by RNA polymerase II"/>
    <property type="evidence" value="ECO:0007669"/>
    <property type="project" value="TreeGrafter"/>
</dbReference>
<dbReference type="Pfam" id="PF11951">
    <property type="entry name" value="Fungal_trans_2"/>
    <property type="match status" value="1"/>
</dbReference>
<dbReference type="InterPro" id="IPR001138">
    <property type="entry name" value="Zn2Cys6_DnaBD"/>
</dbReference>
<dbReference type="STRING" id="229535.A0A0M9WA22"/>
<evidence type="ECO:0000256" key="4">
    <source>
        <dbReference type="ARBA" id="ARBA00023163"/>
    </source>
</evidence>
<evidence type="ECO:0000259" key="7">
    <source>
        <dbReference type="PROSITE" id="PS50048"/>
    </source>
</evidence>
<dbReference type="GO" id="GO:0008270">
    <property type="term" value="F:zinc ion binding"/>
    <property type="evidence" value="ECO:0007669"/>
    <property type="project" value="InterPro"/>
</dbReference>
<feature type="compositionally biased region" description="Polar residues" evidence="6">
    <location>
        <begin position="196"/>
        <end position="216"/>
    </location>
</feature>
<dbReference type="GO" id="GO:0000981">
    <property type="term" value="F:DNA-binding transcription factor activity, RNA polymerase II-specific"/>
    <property type="evidence" value="ECO:0007669"/>
    <property type="project" value="InterPro"/>
</dbReference>
<dbReference type="Gene3D" id="4.10.240.10">
    <property type="entry name" value="Zn(2)-C6 fungal-type DNA-binding domain"/>
    <property type="match status" value="1"/>
</dbReference>
<feature type="compositionally biased region" description="Basic residues" evidence="6">
    <location>
        <begin position="129"/>
        <end position="139"/>
    </location>
</feature>
<evidence type="ECO:0000313" key="8">
    <source>
        <dbReference type="EMBL" id="KOS36899.1"/>
    </source>
</evidence>
<keyword evidence="9" id="KW-1185">Reference proteome</keyword>
<proteinExistence type="predicted"/>
<protein>
    <recommendedName>
        <fullName evidence="7">Zn(2)-C6 fungal-type domain-containing protein</fullName>
    </recommendedName>
</protein>
<dbReference type="SUPFAM" id="SSF57701">
    <property type="entry name" value="Zn2/Cys6 DNA-binding domain"/>
    <property type="match status" value="1"/>
</dbReference>
<dbReference type="CDD" id="cd00067">
    <property type="entry name" value="GAL4"/>
    <property type="match status" value="1"/>
</dbReference>
<gene>
    <name evidence="8" type="ORF">ACN38_g12329</name>
</gene>
<feature type="compositionally biased region" description="Polar residues" evidence="6">
    <location>
        <begin position="167"/>
        <end position="183"/>
    </location>
</feature>
<keyword evidence="2" id="KW-0805">Transcription regulation</keyword>
<dbReference type="InterPro" id="IPR021858">
    <property type="entry name" value="Fun_TF"/>
</dbReference>
<dbReference type="GO" id="GO:0000976">
    <property type="term" value="F:transcription cis-regulatory region binding"/>
    <property type="evidence" value="ECO:0007669"/>
    <property type="project" value="TreeGrafter"/>
</dbReference>
<dbReference type="OrthoDB" id="415590at2759"/>
<organism evidence="8 9">
    <name type="scientific">Penicillium nordicum</name>
    <dbReference type="NCBI Taxonomy" id="229535"/>
    <lineage>
        <taxon>Eukaryota</taxon>
        <taxon>Fungi</taxon>
        <taxon>Dikarya</taxon>
        <taxon>Ascomycota</taxon>
        <taxon>Pezizomycotina</taxon>
        <taxon>Eurotiomycetes</taxon>
        <taxon>Eurotiomycetidae</taxon>
        <taxon>Eurotiales</taxon>
        <taxon>Aspergillaceae</taxon>
        <taxon>Penicillium</taxon>
    </lineage>
</organism>
<feature type="region of interest" description="Disordered" evidence="6">
    <location>
        <begin position="1"/>
        <end position="38"/>
    </location>
</feature>
<dbReference type="PANTHER" id="PTHR37534:SF4">
    <property type="entry name" value="ZN(II)2CYS6 TRANSCRIPTION FACTOR (EUROFUNG)"/>
    <property type="match status" value="1"/>
</dbReference>
<dbReference type="SMART" id="SM00066">
    <property type="entry name" value="GAL4"/>
    <property type="match status" value="1"/>
</dbReference>
<dbReference type="Pfam" id="PF00172">
    <property type="entry name" value="Zn_clus"/>
    <property type="match status" value="1"/>
</dbReference>
<evidence type="ECO:0000256" key="2">
    <source>
        <dbReference type="ARBA" id="ARBA00023015"/>
    </source>
</evidence>
<evidence type="ECO:0000256" key="1">
    <source>
        <dbReference type="ARBA" id="ARBA00004123"/>
    </source>
</evidence>
<dbReference type="EMBL" id="LHQQ01000375">
    <property type="protein sequence ID" value="KOS36899.1"/>
    <property type="molecule type" value="Genomic_DNA"/>
</dbReference>
<keyword evidence="3" id="KW-0238">DNA-binding</keyword>
<keyword evidence="5" id="KW-0539">Nucleus</keyword>
<accession>A0A0M9WA22</accession>
<dbReference type="InterPro" id="IPR036864">
    <property type="entry name" value="Zn2-C6_fun-type_DNA-bd_sf"/>
</dbReference>
<dbReference type="PROSITE" id="PS00463">
    <property type="entry name" value="ZN2_CY6_FUNGAL_1"/>
    <property type="match status" value="1"/>
</dbReference>
<dbReference type="GO" id="GO:0005634">
    <property type="term" value="C:nucleus"/>
    <property type="evidence" value="ECO:0007669"/>
    <property type="project" value="UniProtKB-SubCell"/>
</dbReference>
<evidence type="ECO:0000256" key="3">
    <source>
        <dbReference type="ARBA" id="ARBA00023125"/>
    </source>
</evidence>
<dbReference type="CDD" id="cd12148">
    <property type="entry name" value="fungal_TF_MHR"/>
    <property type="match status" value="1"/>
</dbReference>
<comment type="caution">
    <text evidence="8">The sequence shown here is derived from an EMBL/GenBank/DDBJ whole genome shotgun (WGS) entry which is preliminary data.</text>
</comment>
<name>A0A0M9WA22_9EURO</name>
<evidence type="ECO:0000313" key="9">
    <source>
        <dbReference type="Proteomes" id="UP000037696"/>
    </source>
</evidence>